<proteinExistence type="predicted"/>
<name>A0ABV9DKC0_9BACI</name>
<accession>A0ABV9DKC0</accession>
<keyword evidence="2" id="KW-1185">Reference proteome</keyword>
<comment type="caution">
    <text evidence="1">The sequence shown here is derived from an EMBL/GenBank/DDBJ whole genome shotgun (WGS) entry which is preliminary data.</text>
</comment>
<dbReference type="Proteomes" id="UP001595989">
    <property type="component" value="Unassembled WGS sequence"/>
</dbReference>
<reference evidence="2" key="1">
    <citation type="journal article" date="2019" name="Int. J. Syst. Evol. Microbiol.">
        <title>The Global Catalogue of Microorganisms (GCM) 10K type strain sequencing project: providing services to taxonomists for standard genome sequencing and annotation.</title>
        <authorList>
            <consortium name="The Broad Institute Genomics Platform"/>
            <consortium name="The Broad Institute Genome Sequencing Center for Infectious Disease"/>
            <person name="Wu L."/>
            <person name="Ma J."/>
        </authorList>
    </citation>
    <scope>NUCLEOTIDE SEQUENCE [LARGE SCALE GENOMIC DNA]</scope>
    <source>
        <strain evidence="2">CGMCC 4.7426</strain>
    </source>
</reference>
<gene>
    <name evidence="1" type="ORF">ACFO3D_09450</name>
</gene>
<evidence type="ECO:0000313" key="1">
    <source>
        <dbReference type="EMBL" id="MFC4558435.1"/>
    </source>
</evidence>
<dbReference type="RefSeq" id="WP_390295148.1">
    <property type="nucleotide sequence ID" value="NZ_JBHSFU010000004.1"/>
</dbReference>
<protein>
    <submittedName>
        <fullName evidence="1">Uncharacterized protein</fullName>
    </submittedName>
</protein>
<sequence length="94" mass="10996">MPLIAQQPYVKVKREVHSIEQIDIELNRMIYLYDDKVVTQHREFPVTDVLDMSYRQVGGDGGLLYLHTIKGVYTYTVKFSPTKFIEAFKVLKDN</sequence>
<organism evidence="1 2">
    <name type="scientific">Virgibacillus kekensis</name>
    <dbReference type="NCBI Taxonomy" id="202261"/>
    <lineage>
        <taxon>Bacteria</taxon>
        <taxon>Bacillati</taxon>
        <taxon>Bacillota</taxon>
        <taxon>Bacilli</taxon>
        <taxon>Bacillales</taxon>
        <taxon>Bacillaceae</taxon>
        <taxon>Virgibacillus</taxon>
    </lineage>
</organism>
<evidence type="ECO:0000313" key="2">
    <source>
        <dbReference type="Proteomes" id="UP001595989"/>
    </source>
</evidence>
<dbReference type="EMBL" id="JBHSFU010000004">
    <property type="protein sequence ID" value="MFC4558435.1"/>
    <property type="molecule type" value="Genomic_DNA"/>
</dbReference>